<organism evidence="1 2">
    <name type="scientific">Papaver nudicaule</name>
    <name type="common">Iceland poppy</name>
    <dbReference type="NCBI Taxonomy" id="74823"/>
    <lineage>
        <taxon>Eukaryota</taxon>
        <taxon>Viridiplantae</taxon>
        <taxon>Streptophyta</taxon>
        <taxon>Embryophyta</taxon>
        <taxon>Tracheophyta</taxon>
        <taxon>Spermatophyta</taxon>
        <taxon>Magnoliopsida</taxon>
        <taxon>Ranunculales</taxon>
        <taxon>Papaveraceae</taxon>
        <taxon>Papaveroideae</taxon>
        <taxon>Papaver</taxon>
    </lineage>
</organism>
<reference evidence="1" key="1">
    <citation type="submission" date="2022-03" db="EMBL/GenBank/DDBJ databases">
        <title>A functionally conserved STORR gene fusion in Papaver species that diverged 16.8 million years ago.</title>
        <authorList>
            <person name="Catania T."/>
        </authorList>
    </citation>
    <scope>NUCLEOTIDE SEQUENCE</scope>
    <source>
        <strain evidence="1">S-191538</strain>
    </source>
</reference>
<gene>
    <name evidence="1" type="ORF">MKW94_029132</name>
</gene>
<evidence type="ECO:0000313" key="1">
    <source>
        <dbReference type="EMBL" id="MCL7035145.1"/>
    </source>
</evidence>
<dbReference type="EMBL" id="JAJJMA010153696">
    <property type="protein sequence ID" value="MCL7035145.1"/>
    <property type="molecule type" value="Genomic_DNA"/>
</dbReference>
<protein>
    <submittedName>
        <fullName evidence="1">Uncharacterized protein</fullName>
    </submittedName>
</protein>
<comment type="caution">
    <text evidence="1">The sequence shown here is derived from an EMBL/GenBank/DDBJ whole genome shotgun (WGS) entry which is preliminary data.</text>
</comment>
<accession>A0AA41SHN3</accession>
<keyword evidence="2" id="KW-1185">Reference proteome</keyword>
<name>A0AA41SHN3_PAPNU</name>
<dbReference type="AlphaFoldDB" id="A0AA41SHN3"/>
<dbReference type="Proteomes" id="UP001177140">
    <property type="component" value="Unassembled WGS sequence"/>
</dbReference>
<sequence length="161" mass="18717">MKYFGCYPCMDYKDPIQLMPDRRLANPSIGTKVFIEVQVREKRVYRTRSGFLLNHLHVSSQSHVEPLCQYLFAWKWYQIDFNDLLAKDVFRNCCDAKSLSTMPISSNKRTAARFLKFFRGRVSSFCNKSAAIIAETKRKFVVIVAHITIVCVYDLGDDREA</sequence>
<evidence type="ECO:0000313" key="2">
    <source>
        <dbReference type="Proteomes" id="UP001177140"/>
    </source>
</evidence>
<feature type="non-terminal residue" evidence="1">
    <location>
        <position position="161"/>
    </location>
</feature>
<proteinExistence type="predicted"/>